<organism evidence="1 2">
    <name type="scientific">Sphingomicrobium clamense</name>
    <dbReference type="NCBI Taxonomy" id="2851013"/>
    <lineage>
        <taxon>Bacteria</taxon>
        <taxon>Pseudomonadati</taxon>
        <taxon>Pseudomonadota</taxon>
        <taxon>Alphaproteobacteria</taxon>
        <taxon>Sphingomonadales</taxon>
        <taxon>Sphingomonadaceae</taxon>
        <taxon>Sphingomicrobium</taxon>
    </lineage>
</organism>
<dbReference type="RefSeq" id="WP_218633583.1">
    <property type="nucleotide sequence ID" value="NZ_JAHVAH010000001.1"/>
</dbReference>
<name>A0ABS6V7Z3_9SPHN</name>
<evidence type="ECO:0008006" key="3">
    <source>
        <dbReference type="Google" id="ProtNLM"/>
    </source>
</evidence>
<gene>
    <name evidence="1" type="ORF">KTQ36_10365</name>
</gene>
<evidence type="ECO:0000313" key="1">
    <source>
        <dbReference type="EMBL" id="MBW0145694.1"/>
    </source>
</evidence>
<keyword evidence="2" id="KW-1185">Reference proteome</keyword>
<proteinExistence type="predicted"/>
<comment type="caution">
    <text evidence="1">The sequence shown here is derived from an EMBL/GenBank/DDBJ whole genome shotgun (WGS) entry which is preliminary data.</text>
</comment>
<protein>
    <recommendedName>
        <fullName evidence="3">Anti-sigma factor</fullName>
    </recommendedName>
</protein>
<accession>A0ABS6V7Z3</accession>
<reference evidence="1 2" key="1">
    <citation type="submission" date="2021-07" db="EMBL/GenBank/DDBJ databases">
        <title>The draft genome sequence of Sphingomicrobium sp. B8.</title>
        <authorList>
            <person name="Mu L."/>
        </authorList>
    </citation>
    <scope>NUCLEOTIDE SEQUENCE [LARGE SCALE GENOMIC DNA]</scope>
    <source>
        <strain evidence="1 2">B8</strain>
    </source>
</reference>
<sequence length="226" mass="24192">MTEEEEFFAWLDGELEGEAAAAVAARVAADPELKQLAEQHRTMTEDLRAAFDPIMTELPAPEAVLTFPSMAANDNSHWFRFGGMAASLAFALFLGILIGQPGEGLVVTSTDGRLIAASALSDTLDNQLASDEQGAIRVGVSFINTDGHYCRSFAAPEAEGVACRIEGGWQLEGLFAGKGESGEYRMAAGTGRHIAELIDALIVGEPLDAESEAEAQRREWQIPPRP</sequence>
<dbReference type="EMBL" id="JAHVAH010000001">
    <property type="protein sequence ID" value="MBW0145694.1"/>
    <property type="molecule type" value="Genomic_DNA"/>
</dbReference>
<evidence type="ECO:0000313" key="2">
    <source>
        <dbReference type="Proteomes" id="UP000698028"/>
    </source>
</evidence>
<dbReference type="Proteomes" id="UP000698028">
    <property type="component" value="Unassembled WGS sequence"/>
</dbReference>